<reference evidence="1 2" key="1">
    <citation type="submission" date="2017-01" db="EMBL/GenBank/DDBJ databases">
        <title>A new Hymenobacter.</title>
        <authorList>
            <person name="Liang Y."/>
            <person name="Feng F."/>
        </authorList>
    </citation>
    <scope>NUCLEOTIDE SEQUENCE [LARGE SCALE GENOMIC DNA]</scope>
    <source>
        <strain evidence="1">MIMBbqt21</strain>
    </source>
</reference>
<proteinExistence type="predicted"/>
<gene>
    <name evidence="1" type="ORF">BXP70_10840</name>
</gene>
<name>A0A243WGC6_9BACT</name>
<accession>A0A243WGC6</accession>
<protein>
    <submittedName>
        <fullName evidence="1">Uncharacterized protein</fullName>
    </submittedName>
</protein>
<organism evidence="1 2">
    <name type="scientific">Hymenobacter crusticola</name>
    <dbReference type="NCBI Taxonomy" id="1770526"/>
    <lineage>
        <taxon>Bacteria</taxon>
        <taxon>Pseudomonadati</taxon>
        <taxon>Bacteroidota</taxon>
        <taxon>Cytophagia</taxon>
        <taxon>Cytophagales</taxon>
        <taxon>Hymenobacteraceae</taxon>
        <taxon>Hymenobacter</taxon>
    </lineage>
</organism>
<evidence type="ECO:0000313" key="2">
    <source>
        <dbReference type="Proteomes" id="UP000194873"/>
    </source>
</evidence>
<comment type="caution">
    <text evidence="1">The sequence shown here is derived from an EMBL/GenBank/DDBJ whole genome shotgun (WGS) entry which is preliminary data.</text>
</comment>
<sequence length="115" mass="13231">MFYAPPLTELRQCQISAFGRHFVGTPSGNIDILGGRMMRARELTMPNVVQHFYPVPVGTIDQEGIWSQLDKALNRTIITLLWLKPRMEFASEKAYPLRSGQQSRNLRGYFRYGLL</sequence>
<evidence type="ECO:0000313" key="1">
    <source>
        <dbReference type="EMBL" id="OUJ74217.1"/>
    </source>
</evidence>
<keyword evidence="2" id="KW-1185">Reference proteome</keyword>
<dbReference type="AlphaFoldDB" id="A0A243WGC6"/>
<dbReference type="EMBL" id="MTSE01000004">
    <property type="protein sequence ID" value="OUJ74217.1"/>
    <property type="molecule type" value="Genomic_DNA"/>
</dbReference>
<dbReference type="Proteomes" id="UP000194873">
    <property type="component" value="Unassembled WGS sequence"/>
</dbReference>